<dbReference type="EMBL" id="MNAO01000055">
    <property type="protein sequence ID" value="OHV17186.1"/>
    <property type="molecule type" value="Genomic_DNA"/>
</dbReference>
<keyword evidence="2 5" id="KW-0812">Transmembrane</keyword>
<comment type="caution">
    <text evidence="7">The sequence shown here is derived from an EMBL/GenBank/DDBJ whole genome shotgun (WGS) entry which is preliminary data.</text>
</comment>
<dbReference type="AlphaFoldDB" id="A0A1S1P7R2"/>
<dbReference type="GO" id="GO:0140359">
    <property type="term" value="F:ABC-type transporter activity"/>
    <property type="evidence" value="ECO:0007669"/>
    <property type="project" value="InterPro"/>
</dbReference>
<dbReference type="GO" id="GO:0005886">
    <property type="term" value="C:plasma membrane"/>
    <property type="evidence" value="ECO:0007669"/>
    <property type="project" value="UniProtKB-SubCell"/>
</dbReference>
<protein>
    <recommendedName>
        <fullName evidence="6">ABC transmembrane type-1 domain-containing protein</fullName>
    </recommendedName>
</protein>
<sequence length="105" mass="12023">MTAAAMLLLEWRLALFSFLVLPLATWISVRVGRMREETTYALQGRIAKMASAVQESLSVCGIILAHTTGRDLTGWLWIGLIERISQDRRSWTCGEVRRRARSRWC</sequence>
<feature type="transmembrane region" description="Helical" evidence="5">
    <location>
        <begin position="12"/>
        <end position="29"/>
    </location>
</feature>
<gene>
    <name evidence="7" type="ORF">BK022_07180</name>
</gene>
<keyword evidence="4 5" id="KW-0472">Membrane</keyword>
<keyword evidence="3 5" id="KW-1133">Transmembrane helix</keyword>
<dbReference type="Proteomes" id="UP000180215">
    <property type="component" value="Unassembled WGS sequence"/>
</dbReference>
<dbReference type="GO" id="GO:0005524">
    <property type="term" value="F:ATP binding"/>
    <property type="evidence" value="ECO:0007669"/>
    <property type="project" value="InterPro"/>
</dbReference>
<evidence type="ECO:0000256" key="5">
    <source>
        <dbReference type="SAM" id="Phobius"/>
    </source>
</evidence>
<comment type="subcellular location">
    <subcellularLocation>
        <location evidence="1">Cell membrane</location>
        <topology evidence="1">Multi-pass membrane protein</topology>
    </subcellularLocation>
</comment>
<dbReference type="InterPro" id="IPR011527">
    <property type="entry name" value="ABC1_TM_dom"/>
</dbReference>
<evidence type="ECO:0000256" key="1">
    <source>
        <dbReference type="ARBA" id="ARBA00004651"/>
    </source>
</evidence>
<dbReference type="PROSITE" id="PS50929">
    <property type="entry name" value="ABC_TM1F"/>
    <property type="match status" value="1"/>
</dbReference>
<evidence type="ECO:0000256" key="3">
    <source>
        <dbReference type="ARBA" id="ARBA00022989"/>
    </source>
</evidence>
<organism evidence="7 8">
    <name type="scientific">Methylorubrum extorquens</name>
    <name type="common">Methylobacterium dichloromethanicum</name>
    <name type="synonym">Methylobacterium extorquens</name>
    <dbReference type="NCBI Taxonomy" id="408"/>
    <lineage>
        <taxon>Bacteria</taxon>
        <taxon>Pseudomonadati</taxon>
        <taxon>Pseudomonadota</taxon>
        <taxon>Alphaproteobacteria</taxon>
        <taxon>Hyphomicrobiales</taxon>
        <taxon>Methylobacteriaceae</taxon>
        <taxon>Methylorubrum</taxon>
    </lineage>
</organism>
<evidence type="ECO:0000313" key="7">
    <source>
        <dbReference type="EMBL" id="OHV17186.1"/>
    </source>
</evidence>
<dbReference type="InterPro" id="IPR036640">
    <property type="entry name" value="ABC1_TM_sf"/>
</dbReference>
<dbReference type="SUPFAM" id="SSF90123">
    <property type="entry name" value="ABC transporter transmembrane region"/>
    <property type="match status" value="1"/>
</dbReference>
<proteinExistence type="predicted"/>
<accession>A0A1S1P7R2</accession>
<evidence type="ECO:0000313" key="8">
    <source>
        <dbReference type="Proteomes" id="UP000180215"/>
    </source>
</evidence>
<feature type="domain" description="ABC transmembrane type-1" evidence="6">
    <location>
        <begin position="1"/>
        <end position="58"/>
    </location>
</feature>
<dbReference type="Gene3D" id="1.20.1560.10">
    <property type="entry name" value="ABC transporter type 1, transmembrane domain"/>
    <property type="match status" value="1"/>
</dbReference>
<evidence type="ECO:0000259" key="6">
    <source>
        <dbReference type="PROSITE" id="PS50929"/>
    </source>
</evidence>
<reference evidence="7 8" key="1">
    <citation type="submission" date="2016-10" db="EMBL/GenBank/DDBJ databases">
        <title>Draft genome sequence of Methylobacterium extorquens CP3, a seed endophyte of Crotalaria pumila with plant growth-promoting and metal tolerance properties.</title>
        <authorList>
            <person name="Sanchez-Lopez A.S."/>
            <person name="Van Hamme J.D."/>
            <person name="Thijs S."/>
            <person name="Mcammond B.M."/>
            <person name="Stevens V."/>
            <person name="Gonzalez-Chavez M.D.C."/>
            <person name="Vangronsveld J."/>
        </authorList>
    </citation>
    <scope>NUCLEOTIDE SEQUENCE [LARGE SCALE GENOMIC DNA]</scope>
    <source>
        <strain evidence="7 8">CP3</strain>
    </source>
</reference>
<evidence type="ECO:0000256" key="2">
    <source>
        <dbReference type="ARBA" id="ARBA00022692"/>
    </source>
</evidence>
<evidence type="ECO:0000256" key="4">
    <source>
        <dbReference type="ARBA" id="ARBA00023136"/>
    </source>
</evidence>
<name>A0A1S1P7R2_METEX</name>